<proteinExistence type="predicted"/>
<dbReference type="RefSeq" id="WP_305004982.1">
    <property type="nucleotide sequence ID" value="NZ_JAUQSY010000002.1"/>
</dbReference>
<keyword evidence="1" id="KW-0472">Membrane</keyword>
<dbReference type="EMBL" id="JAUQSY010000002">
    <property type="protein sequence ID" value="MDO7873666.1"/>
    <property type="molecule type" value="Genomic_DNA"/>
</dbReference>
<accession>A0ABT9B5W6</accession>
<evidence type="ECO:0000256" key="1">
    <source>
        <dbReference type="SAM" id="Phobius"/>
    </source>
</evidence>
<dbReference type="Proteomes" id="UP001176429">
    <property type="component" value="Unassembled WGS sequence"/>
</dbReference>
<protein>
    <submittedName>
        <fullName evidence="2">Uncharacterized protein</fullName>
    </submittedName>
</protein>
<gene>
    <name evidence="2" type="ORF">Q5H93_02895</name>
</gene>
<keyword evidence="1" id="KW-1133">Transmembrane helix</keyword>
<reference evidence="2" key="1">
    <citation type="submission" date="2023-07" db="EMBL/GenBank/DDBJ databases">
        <authorList>
            <person name="Kim M.K."/>
        </authorList>
    </citation>
    <scope>NUCLEOTIDE SEQUENCE</scope>
    <source>
        <strain evidence="2">ASUV-10-1</strain>
    </source>
</reference>
<sequence length="42" mass="5050">MLTQLSTQEWLRGLLITLFQIVVVLAVLRGCWLIVRFNHRRR</sequence>
<comment type="caution">
    <text evidence="2">The sequence shown here is derived from an EMBL/GenBank/DDBJ whole genome shotgun (WGS) entry which is preliminary data.</text>
</comment>
<feature type="transmembrane region" description="Helical" evidence="1">
    <location>
        <begin position="12"/>
        <end position="35"/>
    </location>
</feature>
<keyword evidence="1" id="KW-0812">Transmembrane</keyword>
<keyword evidence="3" id="KW-1185">Reference proteome</keyword>
<evidence type="ECO:0000313" key="3">
    <source>
        <dbReference type="Proteomes" id="UP001176429"/>
    </source>
</evidence>
<name>A0ABT9B5W6_9BACT</name>
<organism evidence="2 3">
    <name type="scientific">Hymenobacter aranciens</name>
    <dbReference type="NCBI Taxonomy" id="3063996"/>
    <lineage>
        <taxon>Bacteria</taxon>
        <taxon>Pseudomonadati</taxon>
        <taxon>Bacteroidota</taxon>
        <taxon>Cytophagia</taxon>
        <taxon>Cytophagales</taxon>
        <taxon>Hymenobacteraceae</taxon>
        <taxon>Hymenobacter</taxon>
    </lineage>
</organism>
<evidence type="ECO:0000313" key="2">
    <source>
        <dbReference type="EMBL" id="MDO7873666.1"/>
    </source>
</evidence>